<dbReference type="InterPro" id="IPR013083">
    <property type="entry name" value="Znf_RING/FYVE/PHD"/>
</dbReference>
<evidence type="ECO:0000256" key="1">
    <source>
        <dbReference type="ARBA" id="ARBA00000900"/>
    </source>
</evidence>
<evidence type="ECO:0000313" key="16">
    <source>
        <dbReference type="Proteomes" id="UP001386955"/>
    </source>
</evidence>
<dbReference type="EMBL" id="JAYMYS010000003">
    <property type="protein sequence ID" value="KAK7402185.1"/>
    <property type="molecule type" value="Genomic_DNA"/>
</dbReference>
<dbReference type="InterPro" id="IPR002110">
    <property type="entry name" value="Ankyrin_rpt"/>
</dbReference>
<keyword evidence="11 12" id="KW-0040">ANK repeat</keyword>
<keyword evidence="9" id="KW-0833">Ubl conjugation pathway</keyword>
<dbReference type="InterPro" id="IPR001841">
    <property type="entry name" value="Znf_RING"/>
</dbReference>
<comment type="catalytic activity">
    <reaction evidence="1">
        <text>S-ubiquitinyl-[E2 ubiquitin-conjugating enzyme]-L-cysteine + [acceptor protein]-L-lysine = [E2 ubiquitin-conjugating enzyme]-L-cysteine + N(6)-ubiquitinyl-[acceptor protein]-L-lysine.</text>
        <dbReference type="EC" id="2.3.2.27"/>
    </reaction>
</comment>
<keyword evidence="5" id="KW-0808">Transferase</keyword>
<evidence type="ECO:0000256" key="7">
    <source>
        <dbReference type="ARBA" id="ARBA00022737"/>
    </source>
</evidence>
<dbReference type="PROSITE" id="PS50089">
    <property type="entry name" value="ZF_RING_2"/>
    <property type="match status" value="1"/>
</dbReference>
<dbReference type="EC" id="2.3.2.27" evidence="4"/>
<organism evidence="15 16">
    <name type="scientific">Psophocarpus tetragonolobus</name>
    <name type="common">Winged bean</name>
    <name type="synonym">Dolichos tetragonolobus</name>
    <dbReference type="NCBI Taxonomy" id="3891"/>
    <lineage>
        <taxon>Eukaryota</taxon>
        <taxon>Viridiplantae</taxon>
        <taxon>Streptophyta</taxon>
        <taxon>Embryophyta</taxon>
        <taxon>Tracheophyta</taxon>
        <taxon>Spermatophyta</taxon>
        <taxon>Magnoliopsida</taxon>
        <taxon>eudicotyledons</taxon>
        <taxon>Gunneridae</taxon>
        <taxon>Pentapetalae</taxon>
        <taxon>rosids</taxon>
        <taxon>fabids</taxon>
        <taxon>Fabales</taxon>
        <taxon>Fabaceae</taxon>
        <taxon>Papilionoideae</taxon>
        <taxon>50 kb inversion clade</taxon>
        <taxon>NPAAA clade</taxon>
        <taxon>indigoferoid/millettioid clade</taxon>
        <taxon>Phaseoleae</taxon>
        <taxon>Psophocarpus</taxon>
    </lineage>
</organism>
<feature type="repeat" description="ANK" evidence="12">
    <location>
        <begin position="95"/>
        <end position="127"/>
    </location>
</feature>
<dbReference type="InterPro" id="IPR056760">
    <property type="entry name" value="RING_XB3-like"/>
</dbReference>
<dbReference type="InterPro" id="IPR036770">
    <property type="entry name" value="Ankyrin_rpt-contain_sf"/>
</dbReference>
<evidence type="ECO:0000256" key="11">
    <source>
        <dbReference type="ARBA" id="ARBA00023043"/>
    </source>
</evidence>
<dbReference type="GO" id="GO:0061630">
    <property type="term" value="F:ubiquitin protein ligase activity"/>
    <property type="evidence" value="ECO:0007669"/>
    <property type="project" value="UniProtKB-EC"/>
</dbReference>
<feature type="repeat" description="ANK" evidence="12">
    <location>
        <begin position="174"/>
        <end position="206"/>
    </location>
</feature>
<keyword evidence="8 13" id="KW-0863">Zinc-finger</keyword>
<dbReference type="Pfam" id="PF12796">
    <property type="entry name" value="Ank_2"/>
    <property type="match status" value="2"/>
</dbReference>
<accession>A0AAN9SQ10</accession>
<dbReference type="SUPFAM" id="SSF48403">
    <property type="entry name" value="Ankyrin repeat"/>
    <property type="match status" value="1"/>
</dbReference>
<dbReference type="AlphaFoldDB" id="A0AAN9SQ10"/>
<dbReference type="PROSITE" id="PS50088">
    <property type="entry name" value="ANK_REPEAT"/>
    <property type="match status" value="4"/>
</dbReference>
<comment type="subcellular location">
    <subcellularLocation>
        <location evidence="2">Cell membrane</location>
        <topology evidence="2">Peripheral membrane protein</topology>
        <orientation evidence="2">Cytoplasmic side</orientation>
    </subcellularLocation>
</comment>
<comment type="pathway">
    <text evidence="3">Protein modification; protein ubiquitination.</text>
</comment>
<dbReference type="Gene3D" id="1.25.40.20">
    <property type="entry name" value="Ankyrin repeat-containing domain"/>
    <property type="match status" value="3"/>
</dbReference>
<evidence type="ECO:0000256" key="12">
    <source>
        <dbReference type="PROSITE-ProRule" id="PRU00023"/>
    </source>
</evidence>
<evidence type="ECO:0000256" key="9">
    <source>
        <dbReference type="ARBA" id="ARBA00022786"/>
    </source>
</evidence>
<feature type="repeat" description="ANK" evidence="12">
    <location>
        <begin position="62"/>
        <end position="94"/>
    </location>
</feature>
<name>A0AAN9SQ10_PSOTE</name>
<keyword evidence="7" id="KW-0677">Repeat</keyword>
<feature type="domain" description="RING-type" evidence="14">
    <location>
        <begin position="337"/>
        <end position="386"/>
    </location>
</feature>
<comment type="caution">
    <text evidence="15">The sequence shown here is derived from an EMBL/GenBank/DDBJ whole genome shotgun (WGS) entry which is preliminary data.</text>
</comment>
<gene>
    <name evidence="15" type="ORF">VNO78_14240</name>
</gene>
<evidence type="ECO:0000256" key="8">
    <source>
        <dbReference type="ARBA" id="ARBA00022771"/>
    </source>
</evidence>
<sequence length="461" mass="49428">MMGDGGKKRRGGSHCDGMGQRLSCGGEQGQGLLTAVQQGHLQIATALLDSHPSLLHQTSLYHRHSPLHIAAANARIQILSSLLHRSLPPDLLNRHNQTPLMLAAMHGNIACVQKLLQAGANVLMFDTIYGRTCLHYAAYHGHSSCLQAILSAAQSSPVAASWGFARFVNIRDGKGATPLHLAARRRRSECLHILLDSGALVSASTATYGSPGSTPLHLAAQGGSLDCIRELLAWGADRLQRDASGRIPYMLALKHKHGACASLLDPTSAEPLVWPSPLKFISELNPEAKALLEQALMDANRQREKNILKGSAHSLPSPSHSNEVVEDVSEVSESELCCICFEQVCSIEVQNCGHQMCAQCTLALCCHNKPNPATACLTPPVCPFCRSTITRLVVVKTECHDETDQDGVDINCSKLSKSSRKLRNLNDSGSSSFKGLASVSSLGKLGGRSSGRIAAEWVDKQ</sequence>
<keyword evidence="6" id="KW-0479">Metal-binding</keyword>
<dbReference type="Pfam" id="PF24921">
    <property type="entry name" value="RING_XB3-XBAT31"/>
    <property type="match status" value="1"/>
</dbReference>
<dbReference type="SMART" id="SM00248">
    <property type="entry name" value="ANK"/>
    <property type="match status" value="6"/>
</dbReference>
<evidence type="ECO:0000256" key="10">
    <source>
        <dbReference type="ARBA" id="ARBA00022833"/>
    </source>
</evidence>
<dbReference type="SUPFAM" id="SSF57850">
    <property type="entry name" value="RING/U-box"/>
    <property type="match status" value="1"/>
</dbReference>
<evidence type="ECO:0000256" key="4">
    <source>
        <dbReference type="ARBA" id="ARBA00012483"/>
    </source>
</evidence>
<keyword evidence="16" id="KW-1185">Reference proteome</keyword>
<evidence type="ECO:0000259" key="14">
    <source>
        <dbReference type="PROSITE" id="PS50089"/>
    </source>
</evidence>
<dbReference type="PANTHER" id="PTHR24198">
    <property type="entry name" value="ANKYRIN REPEAT AND PROTEIN KINASE DOMAIN-CONTAINING PROTEIN"/>
    <property type="match status" value="1"/>
</dbReference>
<dbReference type="Proteomes" id="UP001386955">
    <property type="component" value="Unassembled WGS sequence"/>
</dbReference>
<evidence type="ECO:0000256" key="5">
    <source>
        <dbReference type="ARBA" id="ARBA00022679"/>
    </source>
</evidence>
<dbReference type="Pfam" id="PF00023">
    <property type="entry name" value="Ank"/>
    <property type="match status" value="1"/>
</dbReference>
<keyword evidence="10" id="KW-0862">Zinc</keyword>
<proteinExistence type="predicted"/>
<evidence type="ECO:0000256" key="13">
    <source>
        <dbReference type="PROSITE-ProRule" id="PRU00175"/>
    </source>
</evidence>
<dbReference type="PROSITE" id="PS50297">
    <property type="entry name" value="ANK_REP_REGION"/>
    <property type="match status" value="3"/>
</dbReference>
<evidence type="ECO:0000256" key="6">
    <source>
        <dbReference type="ARBA" id="ARBA00022723"/>
    </source>
</evidence>
<dbReference type="Gene3D" id="3.30.40.10">
    <property type="entry name" value="Zinc/RING finger domain, C3HC4 (zinc finger)"/>
    <property type="match status" value="1"/>
</dbReference>
<feature type="repeat" description="ANK" evidence="12">
    <location>
        <begin position="211"/>
        <end position="243"/>
    </location>
</feature>
<dbReference type="GO" id="GO:0008270">
    <property type="term" value="F:zinc ion binding"/>
    <property type="evidence" value="ECO:0007669"/>
    <property type="project" value="UniProtKB-KW"/>
</dbReference>
<evidence type="ECO:0000256" key="2">
    <source>
        <dbReference type="ARBA" id="ARBA00004413"/>
    </source>
</evidence>
<dbReference type="GO" id="GO:0005886">
    <property type="term" value="C:plasma membrane"/>
    <property type="evidence" value="ECO:0007669"/>
    <property type="project" value="UniProtKB-SubCell"/>
</dbReference>
<reference evidence="15 16" key="1">
    <citation type="submission" date="2024-01" db="EMBL/GenBank/DDBJ databases">
        <title>The genomes of 5 underutilized Papilionoideae crops provide insights into root nodulation and disease resistanc.</title>
        <authorList>
            <person name="Jiang F."/>
        </authorList>
    </citation>
    <scope>NUCLEOTIDE SEQUENCE [LARGE SCALE GENOMIC DNA]</scope>
    <source>
        <strain evidence="15">DUOXIRENSHENG_FW03</strain>
        <tissue evidence="15">Leaves</tissue>
    </source>
</reference>
<dbReference type="PANTHER" id="PTHR24198:SF165">
    <property type="entry name" value="ANKYRIN REPEAT-CONTAINING PROTEIN-RELATED"/>
    <property type="match status" value="1"/>
</dbReference>
<protein>
    <recommendedName>
        <fullName evidence="4">RING-type E3 ubiquitin transferase</fullName>
        <ecNumber evidence="4">2.3.2.27</ecNumber>
    </recommendedName>
</protein>
<evidence type="ECO:0000256" key="3">
    <source>
        <dbReference type="ARBA" id="ARBA00004906"/>
    </source>
</evidence>
<evidence type="ECO:0000313" key="15">
    <source>
        <dbReference type="EMBL" id="KAK7402185.1"/>
    </source>
</evidence>